<evidence type="ECO:0000256" key="1">
    <source>
        <dbReference type="ARBA" id="ARBA00004930"/>
    </source>
</evidence>
<accession>A0AA88VE85</accession>
<evidence type="ECO:0000313" key="6">
    <source>
        <dbReference type="Proteomes" id="UP001188597"/>
    </source>
</evidence>
<dbReference type="Pfam" id="PF00501">
    <property type="entry name" value="AMP-binding"/>
    <property type="match status" value="1"/>
</dbReference>
<dbReference type="GO" id="GO:0031956">
    <property type="term" value="F:medium-chain fatty acid-CoA ligase activity"/>
    <property type="evidence" value="ECO:0007669"/>
    <property type="project" value="TreeGrafter"/>
</dbReference>
<dbReference type="EMBL" id="JAVXUP010002189">
    <property type="protein sequence ID" value="KAK3004940.1"/>
    <property type="molecule type" value="Genomic_DNA"/>
</dbReference>
<organism evidence="5 6">
    <name type="scientific">Escallonia herrerae</name>
    <dbReference type="NCBI Taxonomy" id="1293975"/>
    <lineage>
        <taxon>Eukaryota</taxon>
        <taxon>Viridiplantae</taxon>
        <taxon>Streptophyta</taxon>
        <taxon>Embryophyta</taxon>
        <taxon>Tracheophyta</taxon>
        <taxon>Spermatophyta</taxon>
        <taxon>Magnoliopsida</taxon>
        <taxon>eudicotyledons</taxon>
        <taxon>Gunneridae</taxon>
        <taxon>Pentapetalae</taxon>
        <taxon>asterids</taxon>
        <taxon>campanulids</taxon>
        <taxon>Escalloniales</taxon>
        <taxon>Escalloniaceae</taxon>
        <taxon>Escallonia</taxon>
    </lineage>
</organism>
<proteinExistence type="predicted"/>
<dbReference type="InterPro" id="IPR045851">
    <property type="entry name" value="AMP-bd_C_sf"/>
</dbReference>
<sequence length="563" mass="61473">MGNYSEAHICQCLSRLATDRRNSPVTITGNRLKTGEKFVDGVLGLARGLIELGLQPGDIVAISAFNSDLYLEWLLAVAFVGGIAAPLNYRWSLEEARLAMEVVRPILLVNDVSCTSWHSKFRADLVPSMRWHVYMNSPIAYSTIGNELTTEMLKKPARRSPPFNYSWAPDGTAIICFTSGTTGRPKGVALSHSALIVQSLAKVAVVGYSEDDIYLHTAPLCHIGGLSSAMTMLMVGGCHVLTPKFEANSTLEAIEQHHVTSLITVPAMMADIISLIRTKEEWEGFATVKKILNGGGSLSPELLKGATKIFPKAKILSAYGMTETCSSLTFMILYDPMNDTADQPFQATGYTKTSLAHKLAGICVGKPAPHVEIRVSVEDSSPAGPILTRGPHIMLRYWGQTPGEASCPGDESWLETGDIGQIDDCGNVWLMGRTKGRIKSGGENVYPEEVETVLAKHPGVAGSAVVGVPDSRLTEIVVACIQVKGNWKWANYTSDHSIKGDKLRLSSEVLHQFCKEKNLSGFKIPKAFIRWQKSFPLTTTGKLRREQVKREVMSHMQLLPSCL</sequence>
<dbReference type="AlphaFoldDB" id="A0AA88VE85"/>
<comment type="caution">
    <text evidence="5">The sequence shown here is derived from an EMBL/GenBank/DDBJ whole genome shotgun (WGS) entry which is preliminary data.</text>
</comment>
<evidence type="ECO:0000313" key="5">
    <source>
        <dbReference type="EMBL" id="KAK3004940.1"/>
    </source>
</evidence>
<evidence type="ECO:0000259" key="3">
    <source>
        <dbReference type="Pfam" id="PF00501"/>
    </source>
</evidence>
<dbReference type="Proteomes" id="UP001188597">
    <property type="component" value="Unassembled WGS sequence"/>
</dbReference>
<keyword evidence="2" id="KW-0587">Phenylpropanoid metabolism</keyword>
<dbReference type="CDD" id="cd04433">
    <property type="entry name" value="AFD_class_I"/>
    <property type="match status" value="1"/>
</dbReference>
<dbReference type="InterPro" id="IPR042099">
    <property type="entry name" value="ANL_N_sf"/>
</dbReference>
<gene>
    <name evidence="5" type="ORF">RJ639_019762</name>
</gene>
<protein>
    <recommendedName>
        <fullName evidence="7">4-coumarate--CoA ligase</fullName>
    </recommendedName>
</protein>
<feature type="domain" description="AMP-dependent synthetase/ligase" evidence="3">
    <location>
        <begin position="20"/>
        <end position="398"/>
    </location>
</feature>
<dbReference type="Gene3D" id="3.30.300.30">
    <property type="match status" value="1"/>
</dbReference>
<dbReference type="PANTHER" id="PTHR43201">
    <property type="entry name" value="ACYL-COA SYNTHETASE"/>
    <property type="match status" value="1"/>
</dbReference>
<name>A0AA88VE85_9ASTE</name>
<evidence type="ECO:0000259" key="4">
    <source>
        <dbReference type="Pfam" id="PF13193"/>
    </source>
</evidence>
<dbReference type="GO" id="GO:0009698">
    <property type="term" value="P:phenylpropanoid metabolic process"/>
    <property type="evidence" value="ECO:0007669"/>
    <property type="project" value="UniProtKB-KW"/>
</dbReference>
<dbReference type="InterPro" id="IPR000873">
    <property type="entry name" value="AMP-dep_synth/lig_dom"/>
</dbReference>
<dbReference type="GO" id="GO:0006631">
    <property type="term" value="P:fatty acid metabolic process"/>
    <property type="evidence" value="ECO:0007669"/>
    <property type="project" value="TreeGrafter"/>
</dbReference>
<dbReference type="SUPFAM" id="SSF56801">
    <property type="entry name" value="Acetyl-CoA synthetase-like"/>
    <property type="match status" value="1"/>
</dbReference>
<reference evidence="5" key="1">
    <citation type="submission" date="2022-12" db="EMBL/GenBank/DDBJ databases">
        <title>Draft genome assemblies for two species of Escallonia (Escalloniales).</title>
        <authorList>
            <person name="Chanderbali A."/>
            <person name="Dervinis C."/>
            <person name="Anghel I."/>
            <person name="Soltis D."/>
            <person name="Soltis P."/>
            <person name="Zapata F."/>
        </authorList>
    </citation>
    <scope>NUCLEOTIDE SEQUENCE</scope>
    <source>
        <strain evidence="5">UCBG64.0493</strain>
        <tissue evidence="5">Leaf</tissue>
    </source>
</reference>
<feature type="domain" description="AMP-binding enzyme C-terminal" evidence="4">
    <location>
        <begin position="449"/>
        <end position="542"/>
    </location>
</feature>
<evidence type="ECO:0000256" key="2">
    <source>
        <dbReference type="ARBA" id="ARBA00023051"/>
    </source>
</evidence>
<dbReference type="PROSITE" id="PS00455">
    <property type="entry name" value="AMP_BINDING"/>
    <property type="match status" value="1"/>
</dbReference>
<dbReference type="InterPro" id="IPR020845">
    <property type="entry name" value="AMP-binding_CS"/>
</dbReference>
<dbReference type="PANTHER" id="PTHR43201:SF32">
    <property type="entry name" value="2-SUCCINYLBENZOATE--COA LIGASE, CHLOROPLASTIC_PEROXISOMAL"/>
    <property type="match status" value="1"/>
</dbReference>
<comment type="pathway">
    <text evidence="1">Phytoalexin biosynthesis; 3,4',5-trihydroxystilbene biosynthesis; 3,4',5-trihydroxystilbene from trans-4-coumarate: step 1/2.</text>
</comment>
<dbReference type="Gene3D" id="3.40.50.12780">
    <property type="entry name" value="N-terminal domain of ligase-like"/>
    <property type="match status" value="1"/>
</dbReference>
<keyword evidence="6" id="KW-1185">Reference proteome</keyword>
<dbReference type="Pfam" id="PF13193">
    <property type="entry name" value="AMP-binding_C"/>
    <property type="match status" value="1"/>
</dbReference>
<evidence type="ECO:0008006" key="7">
    <source>
        <dbReference type="Google" id="ProtNLM"/>
    </source>
</evidence>
<dbReference type="InterPro" id="IPR025110">
    <property type="entry name" value="AMP-bd_C"/>
</dbReference>